<dbReference type="InterPro" id="IPR023319">
    <property type="entry name" value="Tex-like_HTH_dom_sf"/>
</dbReference>
<evidence type="ECO:0000313" key="2">
    <source>
        <dbReference type="Proteomes" id="UP000033608"/>
    </source>
</evidence>
<dbReference type="EMBL" id="LAJF01000140">
    <property type="protein sequence ID" value="KKB77267.1"/>
    <property type="molecule type" value="Genomic_DNA"/>
</dbReference>
<organism evidence="1 2">
    <name type="scientific">Devosia limi DSM 17137</name>
    <dbReference type="NCBI Taxonomy" id="1121477"/>
    <lineage>
        <taxon>Bacteria</taxon>
        <taxon>Pseudomonadati</taxon>
        <taxon>Pseudomonadota</taxon>
        <taxon>Alphaproteobacteria</taxon>
        <taxon>Hyphomicrobiales</taxon>
        <taxon>Devosiaceae</taxon>
        <taxon>Devosia</taxon>
    </lineage>
</organism>
<dbReference type="Gene3D" id="1.10.10.650">
    <property type="entry name" value="RuvA domain 2-like"/>
    <property type="match status" value="1"/>
</dbReference>
<proteinExistence type="predicted"/>
<comment type="caution">
    <text evidence="1">The sequence shown here is derived from an EMBL/GenBank/DDBJ whole genome shotgun (WGS) entry which is preliminary data.</text>
</comment>
<protein>
    <submittedName>
        <fullName evidence="1">Uncharacterized protein</fullName>
    </submittedName>
</protein>
<name>A0A0F5L6M0_9HYPH</name>
<dbReference type="AlphaFoldDB" id="A0A0F5L6M0"/>
<accession>A0A0F5L6M0</accession>
<dbReference type="SUPFAM" id="SSF158832">
    <property type="entry name" value="Tex N-terminal region-like"/>
    <property type="match status" value="1"/>
</dbReference>
<gene>
    <name evidence="1" type="ORF">VW29_18735</name>
</gene>
<keyword evidence="2" id="KW-1185">Reference proteome</keyword>
<reference evidence="1 2" key="1">
    <citation type="submission" date="2015-03" db="EMBL/GenBank/DDBJ databases">
        <authorList>
            <person name="Hassan Y.I."/>
            <person name="Lepp D."/>
            <person name="Zhou T."/>
        </authorList>
    </citation>
    <scope>NUCLEOTIDE SEQUENCE [LARGE SCALE GENOMIC DNA]</scope>
    <source>
        <strain evidence="1 2">DSM 17137</strain>
    </source>
</reference>
<evidence type="ECO:0000313" key="1">
    <source>
        <dbReference type="EMBL" id="KKB77267.1"/>
    </source>
</evidence>
<dbReference type="Proteomes" id="UP000033608">
    <property type="component" value="Unassembled WGS sequence"/>
</dbReference>
<feature type="non-terminal residue" evidence="1">
    <location>
        <position position="97"/>
    </location>
</feature>
<sequence>MGAGGSAAGAWVARCGKEVSVGVDDAQLRDLAERLVSVRELEARWAAISASVEGQGELTEALRVSMLCAATRAALADRYRPYRPRRRTKAEIARERG</sequence>